<evidence type="ECO:0000313" key="1">
    <source>
        <dbReference type="EMBL" id="KAL0370891.1"/>
    </source>
</evidence>
<accession>A0AAW2QSS3</accession>
<proteinExistence type="predicted"/>
<protein>
    <recommendedName>
        <fullName evidence="2">Transposase-associated domain-containing protein</fullName>
    </recommendedName>
</protein>
<sequence length="240" mass="27583">MDGDKIRCFCPKCKNGNSEHPMVSVITCEEQTPAAHEEGKYSHWGNEQHMKWVQMMASDAVRPSYFSSYHDGVSDDGTRSCSTDTDPSSYYYNDGPYDYVLGLVDRFYDIVHAADQPLWNGCTQSQLASVAELVNIKTDGHIFKQSYDRISQRANEILPPGHTLPSDYNSSKKLVNKLCLLVEKIDACKNGCMLYWKDDFDLEYCKFYEDTRYKLMGEQDPRRKKSLYTVLRYLPLTSPL</sequence>
<reference evidence="1" key="1">
    <citation type="submission" date="2020-06" db="EMBL/GenBank/DDBJ databases">
        <authorList>
            <person name="Li T."/>
            <person name="Hu X."/>
            <person name="Zhang T."/>
            <person name="Song X."/>
            <person name="Zhang H."/>
            <person name="Dai N."/>
            <person name="Sheng W."/>
            <person name="Hou X."/>
            <person name="Wei L."/>
        </authorList>
    </citation>
    <scope>NUCLEOTIDE SEQUENCE</scope>
    <source>
        <strain evidence="1">G01</strain>
        <tissue evidence="1">Leaf</tissue>
    </source>
</reference>
<organism evidence="1">
    <name type="scientific">Sesamum angustifolium</name>
    <dbReference type="NCBI Taxonomy" id="2727405"/>
    <lineage>
        <taxon>Eukaryota</taxon>
        <taxon>Viridiplantae</taxon>
        <taxon>Streptophyta</taxon>
        <taxon>Embryophyta</taxon>
        <taxon>Tracheophyta</taxon>
        <taxon>Spermatophyta</taxon>
        <taxon>Magnoliopsida</taxon>
        <taxon>eudicotyledons</taxon>
        <taxon>Gunneridae</taxon>
        <taxon>Pentapetalae</taxon>
        <taxon>asterids</taxon>
        <taxon>lamiids</taxon>
        <taxon>Lamiales</taxon>
        <taxon>Pedaliaceae</taxon>
        <taxon>Sesamum</taxon>
    </lineage>
</organism>
<comment type="caution">
    <text evidence="1">The sequence shown here is derived from an EMBL/GenBank/DDBJ whole genome shotgun (WGS) entry which is preliminary data.</text>
</comment>
<dbReference type="EMBL" id="JACGWK010000002">
    <property type="protein sequence ID" value="KAL0370891.1"/>
    <property type="molecule type" value="Genomic_DNA"/>
</dbReference>
<name>A0AAW2QSS3_9LAMI</name>
<reference evidence="1" key="2">
    <citation type="journal article" date="2024" name="Plant">
        <title>Genomic evolution and insights into agronomic trait innovations of Sesamum species.</title>
        <authorList>
            <person name="Miao H."/>
            <person name="Wang L."/>
            <person name="Qu L."/>
            <person name="Liu H."/>
            <person name="Sun Y."/>
            <person name="Le M."/>
            <person name="Wang Q."/>
            <person name="Wei S."/>
            <person name="Zheng Y."/>
            <person name="Lin W."/>
            <person name="Duan Y."/>
            <person name="Cao H."/>
            <person name="Xiong S."/>
            <person name="Wang X."/>
            <person name="Wei L."/>
            <person name="Li C."/>
            <person name="Ma Q."/>
            <person name="Ju M."/>
            <person name="Zhao R."/>
            <person name="Li G."/>
            <person name="Mu C."/>
            <person name="Tian Q."/>
            <person name="Mei H."/>
            <person name="Zhang T."/>
            <person name="Gao T."/>
            <person name="Zhang H."/>
        </authorList>
    </citation>
    <scope>NUCLEOTIDE SEQUENCE</scope>
    <source>
        <strain evidence="1">G01</strain>
    </source>
</reference>
<dbReference type="PANTHER" id="PTHR10775">
    <property type="entry name" value="OS08G0208400 PROTEIN"/>
    <property type="match status" value="1"/>
</dbReference>
<dbReference type="AlphaFoldDB" id="A0AAW2QSS3"/>
<gene>
    <name evidence="1" type="ORF">Sangu_0407200</name>
</gene>
<evidence type="ECO:0008006" key="2">
    <source>
        <dbReference type="Google" id="ProtNLM"/>
    </source>
</evidence>
<dbReference type="PANTHER" id="PTHR10775:SF188">
    <property type="entry name" value="TRANSPOSASE-ASSOCIATED DOMAIN-CONTAINING PROTEIN"/>
    <property type="match status" value="1"/>
</dbReference>